<keyword evidence="2" id="KW-1185">Reference proteome</keyword>
<dbReference type="AlphaFoldDB" id="A0A3L6R8N5"/>
<proteinExistence type="predicted"/>
<dbReference type="Proteomes" id="UP000275267">
    <property type="component" value="Unassembled WGS sequence"/>
</dbReference>
<dbReference type="GO" id="GO:0016301">
    <property type="term" value="F:kinase activity"/>
    <property type="evidence" value="ECO:0007669"/>
    <property type="project" value="UniProtKB-KW"/>
</dbReference>
<dbReference type="EMBL" id="PQIB02000009">
    <property type="protein sequence ID" value="RLM98174.1"/>
    <property type="molecule type" value="Genomic_DNA"/>
</dbReference>
<evidence type="ECO:0000313" key="2">
    <source>
        <dbReference type="Proteomes" id="UP000275267"/>
    </source>
</evidence>
<sequence>MRKVCRYLSGEEAIREDAELVFSGADSLDFIGSSVSITWSSSGGTMSAGSLHGGR</sequence>
<protein>
    <submittedName>
        <fullName evidence="1">L-type lectin-domain containing receptor kinase IV.1-like</fullName>
    </submittedName>
</protein>
<dbReference type="GO" id="GO:0030246">
    <property type="term" value="F:carbohydrate binding"/>
    <property type="evidence" value="ECO:0007669"/>
    <property type="project" value="UniProtKB-KW"/>
</dbReference>
<reference evidence="2" key="1">
    <citation type="journal article" date="2019" name="Nat. Commun.">
        <title>The genome of broomcorn millet.</title>
        <authorList>
            <person name="Zou C."/>
            <person name="Miki D."/>
            <person name="Li D."/>
            <person name="Tang Q."/>
            <person name="Xiao L."/>
            <person name="Rajput S."/>
            <person name="Deng P."/>
            <person name="Jia W."/>
            <person name="Huang R."/>
            <person name="Zhang M."/>
            <person name="Sun Y."/>
            <person name="Hu J."/>
            <person name="Fu X."/>
            <person name="Schnable P.S."/>
            <person name="Li F."/>
            <person name="Zhang H."/>
            <person name="Feng B."/>
            <person name="Zhu X."/>
            <person name="Liu R."/>
            <person name="Schnable J.C."/>
            <person name="Zhu J.-K."/>
            <person name="Zhang H."/>
        </authorList>
    </citation>
    <scope>NUCLEOTIDE SEQUENCE [LARGE SCALE GENOMIC DNA]</scope>
</reference>
<name>A0A3L6R8N5_PANMI</name>
<comment type="caution">
    <text evidence="1">The sequence shown here is derived from an EMBL/GenBank/DDBJ whole genome shotgun (WGS) entry which is preliminary data.</text>
</comment>
<dbReference type="STRING" id="4540.A0A3L6R8N5"/>
<organism evidence="1 2">
    <name type="scientific">Panicum miliaceum</name>
    <name type="common">Proso millet</name>
    <name type="synonym">Broomcorn millet</name>
    <dbReference type="NCBI Taxonomy" id="4540"/>
    <lineage>
        <taxon>Eukaryota</taxon>
        <taxon>Viridiplantae</taxon>
        <taxon>Streptophyta</taxon>
        <taxon>Embryophyta</taxon>
        <taxon>Tracheophyta</taxon>
        <taxon>Spermatophyta</taxon>
        <taxon>Magnoliopsida</taxon>
        <taxon>Liliopsida</taxon>
        <taxon>Poales</taxon>
        <taxon>Poaceae</taxon>
        <taxon>PACMAD clade</taxon>
        <taxon>Panicoideae</taxon>
        <taxon>Panicodae</taxon>
        <taxon>Paniceae</taxon>
        <taxon>Panicinae</taxon>
        <taxon>Panicum</taxon>
        <taxon>Panicum sect. Panicum</taxon>
    </lineage>
</organism>
<accession>A0A3L6R8N5</accession>
<evidence type="ECO:0000313" key="1">
    <source>
        <dbReference type="EMBL" id="RLM98174.1"/>
    </source>
</evidence>
<gene>
    <name evidence="1" type="ORF">C2845_PM06G28740</name>
</gene>